<feature type="region of interest" description="Disordered" evidence="1">
    <location>
        <begin position="25"/>
        <end position="51"/>
    </location>
</feature>
<proteinExistence type="predicted"/>
<name>A0A9Q3BA32_9BASI</name>
<evidence type="ECO:0000313" key="3">
    <source>
        <dbReference type="Proteomes" id="UP000765509"/>
    </source>
</evidence>
<reference evidence="2" key="1">
    <citation type="submission" date="2021-03" db="EMBL/GenBank/DDBJ databases">
        <title>Draft genome sequence of rust myrtle Austropuccinia psidii MF-1, a brazilian biotype.</title>
        <authorList>
            <person name="Quecine M.C."/>
            <person name="Pachon D.M.R."/>
            <person name="Bonatelli M.L."/>
            <person name="Correr F.H."/>
            <person name="Franceschini L.M."/>
            <person name="Leite T.F."/>
            <person name="Margarido G.R.A."/>
            <person name="Almeida C.A."/>
            <person name="Ferrarezi J.A."/>
            <person name="Labate C.A."/>
        </authorList>
    </citation>
    <scope>NUCLEOTIDE SEQUENCE</scope>
    <source>
        <strain evidence="2">MF-1</strain>
    </source>
</reference>
<dbReference type="EMBL" id="AVOT02000132">
    <property type="protein sequence ID" value="MBW0461256.1"/>
    <property type="molecule type" value="Genomic_DNA"/>
</dbReference>
<organism evidence="2 3">
    <name type="scientific">Austropuccinia psidii MF-1</name>
    <dbReference type="NCBI Taxonomy" id="1389203"/>
    <lineage>
        <taxon>Eukaryota</taxon>
        <taxon>Fungi</taxon>
        <taxon>Dikarya</taxon>
        <taxon>Basidiomycota</taxon>
        <taxon>Pucciniomycotina</taxon>
        <taxon>Pucciniomycetes</taxon>
        <taxon>Pucciniales</taxon>
        <taxon>Sphaerophragmiaceae</taxon>
        <taxon>Austropuccinia</taxon>
    </lineage>
</organism>
<evidence type="ECO:0000256" key="1">
    <source>
        <dbReference type="SAM" id="MobiDB-lite"/>
    </source>
</evidence>
<dbReference type="Proteomes" id="UP000765509">
    <property type="component" value="Unassembled WGS sequence"/>
</dbReference>
<feature type="compositionally biased region" description="Low complexity" evidence="1">
    <location>
        <begin position="29"/>
        <end position="38"/>
    </location>
</feature>
<dbReference type="OrthoDB" id="3247418at2759"/>
<feature type="compositionally biased region" description="Basic and acidic residues" evidence="1">
    <location>
        <begin position="40"/>
        <end position="51"/>
    </location>
</feature>
<sequence>MTKIKGKGKEISSVFIPEREIKFMSQTNHSRSLSGKSLSSHKEQGDPEREERLRASFDISGFFENHSYFNHNELSILPEELQLLQFFSTKILAPSSLTRLPKSFDMASEGTPKAAEWLVLFTINLPLILFPH</sequence>
<protein>
    <submittedName>
        <fullName evidence="2">Uncharacterized protein</fullName>
    </submittedName>
</protein>
<evidence type="ECO:0000313" key="2">
    <source>
        <dbReference type="EMBL" id="MBW0461256.1"/>
    </source>
</evidence>
<keyword evidence="3" id="KW-1185">Reference proteome</keyword>
<dbReference type="AlphaFoldDB" id="A0A9Q3BA32"/>
<comment type="caution">
    <text evidence="2">The sequence shown here is derived from an EMBL/GenBank/DDBJ whole genome shotgun (WGS) entry which is preliminary data.</text>
</comment>
<accession>A0A9Q3BA32</accession>
<gene>
    <name evidence="2" type="ORF">O181_000971</name>
</gene>